<sequence length="79" mass="8634">MSKRRDPPVCPCGLSAETAGHLWVNHTTSCPDFIAKRQRMLTVSSSETVPPASQDNEDLTERPTQHSPMDDAAQAKVSI</sequence>
<accession>A0A8H3BNQ7</accession>
<dbReference type="EMBL" id="CAJMWW010000281">
    <property type="protein sequence ID" value="CAE6462399.1"/>
    <property type="molecule type" value="Genomic_DNA"/>
</dbReference>
<evidence type="ECO:0000313" key="3">
    <source>
        <dbReference type="Proteomes" id="UP000663841"/>
    </source>
</evidence>
<evidence type="ECO:0000256" key="1">
    <source>
        <dbReference type="SAM" id="MobiDB-lite"/>
    </source>
</evidence>
<organism evidence="2 3">
    <name type="scientific">Rhizoctonia solani</name>
    <dbReference type="NCBI Taxonomy" id="456999"/>
    <lineage>
        <taxon>Eukaryota</taxon>
        <taxon>Fungi</taxon>
        <taxon>Dikarya</taxon>
        <taxon>Basidiomycota</taxon>
        <taxon>Agaricomycotina</taxon>
        <taxon>Agaricomycetes</taxon>
        <taxon>Cantharellales</taxon>
        <taxon>Ceratobasidiaceae</taxon>
        <taxon>Rhizoctonia</taxon>
    </lineage>
</organism>
<comment type="caution">
    <text evidence="2">The sequence shown here is derived from an EMBL/GenBank/DDBJ whole genome shotgun (WGS) entry which is preliminary data.</text>
</comment>
<dbReference type="Proteomes" id="UP000663841">
    <property type="component" value="Unassembled WGS sequence"/>
</dbReference>
<dbReference type="AlphaFoldDB" id="A0A8H3BNQ7"/>
<name>A0A8H3BNQ7_9AGAM</name>
<feature type="region of interest" description="Disordered" evidence="1">
    <location>
        <begin position="42"/>
        <end position="79"/>
    </location>
</feature>
<gene>
    <name evidence="2" type="ORF">RDB_LOCUS154920</name>
</gene>
<proteinExistence type="predicted"/>
<reference evidence="2" key="1">
    <citation type="submission" date="2021-01" db="EMBL/GenBank/DDBJ databases">
        <authorList>
            <person name="Kaushik A."/>
        </authorList>
    </citation>
    <scope>NUCLEOTIDE SEQUENCE</scope>
    <source>
        <strain evidence="2">AG3-T5</strain>
    </source>
</reference>
<protein>
    <submittedName>
        <fullName evidence="2">Uncharacterized protein</fullName>
    </submittedName>
</protein>
<evidence type="ECO:0000313" key="2">
    <source>
        <dbReference type="EMBL" id="CAE6462399.1"/>
    </source>
</evidence>
<feature type="compositionally biased region" description="Polar residues" evidence="1">
    <location>
        <begin position="42"/>
        <end position="54"/>
    </location>
</feature>